<evidence type="ECO:0000313" key="3">
    <source>
        <dbReference type="EMBL" id="UXX81295.1"/>
    </source>
</evidence>
<dbReference type="Proteomes" id="UP001062165">
    <property type="component" value="Chromosome"/>
</dbReference>
<dbReference type="InterPro" id="IPR017850">
    <property type="entry name" value="Alkaline_phosphatase_core_sf"/>
</dbReference>
<gene>
    <name evidence="3" type="ORF">N7E81_09350</name>
</gene>
<dbReference type="PANTHER" id="PTHR43751:SF3">
    <property type="entry name" value="SULFATASE N-TERMINAL DOMAIN-CONTAINING PROTEIN"/>
    <property type="match status" value="1"/>
</dbReference>
<dbReference type="Pfam" id="PF00884">
    <property type="entry name" value="Sulfatase"/>
    <property type="match status" value="1"/>
</dbReference>
<feature type="chain" id="PRO_5045897259" evidence="1">
    <location>
        <begin position="21"/>
        <end position="523"/>
    </location>
</feature>
<reference evidence="3" key="1">
    <citation type="submission" date="2022-10" db="EMBL/GenBank/DDBJ databases">
        <title>Comparative genomics and taxonomic characterization of three novel marine species of genus Reichenbachiella exhibiting antioxidant and polysaccharide degradation activities.</title>
        <authorList>
            <person name="Muhammad N."/>
            <person name="Lee Y.-J."/>
            <person name="Ko J."/>
            <person name="Kim S.-G."/>
        </authorList>
    </citation>
    <scope>NUCLEOTIDE SEQUENCE</scope>
    <source>
        <strain evidence="3">Wsw4-B4</strain>
    </source>
</reference>
<accession>A0ABY6D556</accession>
<dbReference type="InterPro" id="IPR000917">
    <property type="entry name" value="Sulfatase_N"/>
</dbReference>
<evidence type="ECO:0000259" key="2">
    <source>
        <dbReference type="Pfam" id="PF00884"/>
    </source>
</evidence>
<dbReference type="Gene3D" id="3.30.1120.10">
    <property type="match status" value="1"/>
</dbReference>
<proteinExistence type="predicted"/>
<sequence>MKLFTYLLLISTCISFQSRATEPADGEKKKKPNVLIIFPDQLRRYSAGFWSEEPYRDQVIGKPDPVVTPNIDKLAKNGVVFTQAVSNFPLCSPYRGMMLSGRYPEQNGIWNNCRQDRNESLRDDIPTITDLFYDAGYNTSYFGKCHWLKNDPLFDENGNYKGTTEAPGGHYANQYDTYIPNGPSRHSIEYFYQSVKDEHYNPMVYASDPAAVGGKSDGELYLPKTFSAKNEADLIVDYLKNQNKQRDNDKPFCMIWSLNPPHNPWTDESTDMEALHEHYDTDKFPKVDQSLVVRENADLEVANYARHYFANVTSVDTYIGQVLDQLSAMGELDNTIVIFSSDHGEMLGSHGKEGKNTVELEAMAIPFIVHYPDRLKGESITDLLISVPDVLPTTMGLAGLNKQIPKGIEGYDFSDYLENPAKSKVKKPEAVLVMLGNARGVLSDRYTLCLRENKKAWAKKQGTDLAESFMYDNVEDPYQLNKIPLDQKPTESKALLKILAEELKRTNDPWYQKKKYSEVIPYN</sequence>
<dbReference type="RefSeq" id="WP_263053019.1">
    <property type="nucleotide sequence ID" value="NZ_CP106735.1"/>
</dbReference>
<dbReference type="CDD" id="cd16034">
    <property type="entry name" value="sulfatase_like"/>
    <property type="match status" value="1"/>
</dbReference>
<dbReference type="PANTHER" id="PTHR43751">
    <property type="entry name" value="SULFATASE"/>
    <property type="match status" value="1"/>
</dbReference>
<feature type="domain" description="Sulfatase N-terminal" evidence="2">
    <location>
        <begin position="32"/>
        <end position="399"/>
    </location>
</feature>
<dbReference type="EMBL" id="CP106735">
    <property type="protein sequence ID" value="UXX81295.1"/>
    <property type="molecule type" value="Genomic_DNA"/>
</dbReference>
<evidence type="ECO:0000256" key="1">
    <source>
        <dbReference type="SAM" id="SignalP"/>
    </source>
</evidence>
<keyword evidence="1" id="KW-0732">Signal</keyword>
<protein>
    <submittedName>
        <fullName evidence="3">Sulfatase</fullName>
    </submittedName>
</protein>
<evidence type="ECO:0000313" key="4">
    <source>
        <dbReference type="Proteomes" id="UP001062165"/>
    </source>
</evidence>
<name>A0ABY6D556_9BACT</name>
<keyword evidence="4" id="KW-1185">Reference proteome</keyword>
<organism evidence="3 4">
    <name type="scientific">Reichenbachiella carrageenanivorans</name>
    <dbReference type="NCBI Taxonomy" id="2979869"/>
    <lineage>
        <taxon>Bacteria</taxon>
        <taxon>Pseudomonadati</taxon>
        <taxon>Bacteroidota</taxon>
        <taxon>Cytophagia</taxon>
        <taxon>Cytophagales</taxon>
        <taxon>Reichenbachiellaceae</taxon>
        <taxon>Reichenbachiella</taxon>
    </lineage>
</organism>
<dbReference type="Gene3D" id="3.40.720.10">
    <property type="entry name" value="Alkaline Phosphatase, subunit A"/>
    <property type="match status" value="1"/>
</dbReference>
<feature type="signal peptide" evidence="1">
    <location>
        <begin position="1"/>
        <end position="20"/>
    </location>
</feature>
<dbReference type="InterPro" id="IPR052701">
    <property type="entry name" value="GAG_Ulvan_Degrading_Sulfatases"/>
</dbReference>
<dbReference type="SUPFAM" id="SSF53649">
    <property type="entry name" value="Alkaline phosphatase-like"/>
    <property type="match status" value="1"/>
</dbReference>